<gene>
    <name evidence="7" type="ORF">BXZ70DRAFT_360387</name>
</gene>
<reference evidence="7" key="1">
    <citation type="journal article" date="2021" name="New Phytol.">
        <title>Evolutionary innovations through gain and loss of genes in the ectomycorrhizal Boletales.</title>
        <authorList>
            <person name="Wu G."/>
            <person name="Miyauchi S."/>
            <person name="Morin E."/>
            <person name="Kuo A."/>
            <person name="Drula E."/>
            <person name="Varga T."/>
            <person name="Kohler A."/>
            <person name="Feng B."/>
            <person name="Cao Y."/>
            <person name="Lipzen A."/>
            <person name="Daum C."/>
            <person name="Hundley H."/>
            <person name="Pangilinan J."/>
            <person name="Johnson J."/>
            <person name="Barry K."/>
            <person name="LaButti K."/>
            <person name="Ng V."/>
            <person name="Ahrendt S."/>
            <person name="Min B."/>
            <person name="Choi I.G."/>
            <person name="Park H."/>
            <person name="Plett J.M."/>
            <person name="Magnuson J."/>
            <person name="Spatafora J.W."/>
            <person name="Nagy L.G."/>
            <person name="Henrissat B."/>
            <person name="Grigoriev I.V."/>
            <person name="Yang Z.L."/>
            <person name="Xu J."/>
            <person name="Martin F.M."/>
        </authorList>
    </citation>
    <scope>NUCLEOTIDE SEQUENCE</scope>
    <source>
        <strain evidence="7">KKN 215</strain>
    </source>
</reference>
<keyword evidence="1 4" id="KW-0479">Metal-binding</keyword>
<evidence type="ECO:0000256" key="1">
    <source>
        <dbReference type="ARBA" id="ARBA00022723"/>
    </source>
</evidence>
<feature type="region of interest" description="Disordered" evidence="5">
    <location>
        <begin position="395"/>
        <end position="456"/>
    </location>
</feature>
<evidence type="ECO:0000256" key="3">
    <source>
        <dbReference type="ARBA" id="ARBA00022833"/>
    </source>
</evidence>
<feature type="compositionally biased region" description="Pro residues" evidence="5">
    <location>
        <begin position="260"/>
        <end position="275"/>
    </location>
</feature>
<feature type="region of interest" description="Disordered" evidence="5">
    <location>
        <begin position="38"/>
        <end position="75"/>
    </location>
</feature>
<evidence type="ECO:0000256" key="5">
    <source>
        <dbReference type="SAM" id="MobiDB-lite"/>
    </source>
</evidence>
<dbReference type="PROSITE" id="PS50103">
    <property type="entry name" value="ZF_C3H1"/>
    <property type="match status" value="1"/>
</dbReference>
<dbReference type="SMART" id="SM00356">
    <property type="entry name" value="ZnF_C3H1"/>
    <property type="match status" value="3"/>
</dbReference>
<feature type="compositionally biased region" description="Low complexity" evidence="5">
    <location>
        <begin position="59"/>
        <end position="75"/>
    </location>
</feature>
<dbReference type="OrthoDB" id="410307at2759"/>
<feature type="domain" description="C3H1-type" evidence="6">
    <location>
        <begin position="81"/>
        <end position="110"/>
    </location>
</feature>
<accession>A0A8K0XMP4</accession>
<feature type="region of interest" description="Disordered" evidence="5">
    <location>
        <begin position="199"/>
        <end position="220"/>
    </location>
</feature>
<dbReference type="Pfam" id="PF00642">
    <property type="entry name" value="zf-CCCH"/>
    <property type="match status" value="1"/>
</dbReference>
<dbReference type="Proteomes" id="UP000813824">
    <property type="component" value="Unassembled WGS sequence"/>
</dbReference>
<evidence type="ECO:0000256" key="4">
    <source>
        <dbReference type="PROSITE-ProRule" id="PRU00723"/>
    </source>
</evidence>
<dbReference type="Gene3D" id="4.10.1000.10">
    <property type="entry name" value="Zinc finger, CCCH-type"/>
    <property type="match status" value="2"/>
</dbReference>
<proteinExistence type="predicted"/>
<dbReference type="EMBL" id="JAEVFJ010000026">
    <property type="protein sequence ID" value="KAH8094487.1"/>
    <property type="molecule type" value="Genomic_DNA"/>
</dbReference>
<name>A0A8K0XMP4_9AGAR</name>
<dbReference type="SUPFAM" id="SSF90229">
    <property type="entry name" value="CCCH zinc finger"/>
    <property type="match status" value="1"/>
</dbReference>
<protein>
    <recommendedName>
        <fullName evidence="6">C3H1-type domain-containing protein</fullName>
    </recommendedName>
</protein>
<organism evidence="7 8">
    <name type="scientific">Cristinia sonorae</name>
    <dbReference type="NCBI Taxonomy" id="1940300"/>
    <lineage>
        <taxon>Eukaryota</taxon>
        <taxon>Fungi</taxon>
        <taxon>Dikarya</taxon>
        <taxon>Basidiomycota</taxon>
        <taxon>Agaricomycotina</taxon>
        <taxon>Agaricomycetes</taxon>
        <taxon>Agaricomycetidae</taxon>
        <taxon>Agaricales</taxon>
        <taxon>Pleurotineae</taxon>
        <taxon>Stephanosporaceae</taxon>
        <taxon>Cristinia</taxon>
    </lineage>
</organism>
<dbReference type="InterPro" id="IPR000571">
    <property type="entry name" value="Znf_CCCH"/>
</dbReference>
<evidence type="ECO:0000313" key="7">
    <source>
        <dbReference type="EMBL" id="KAH8094487.1"/>
    </source>
</evidence>
<dbReference type="InterPro" id="IPR036855">
    <property type="entry name" value="Znf_CCCH_sf"/>
</dbReference>
<evidence type="ECO:0000256" key="2">
    <source>
        <dbReference type="ARBA" id="ARBA00022771"/>
    </source>
</evidence>
<keyword evidence="8" id="KW-1185">Reference proteome</keyword>
<dbReference type="AlphaFoldDB" id="A0A8K0XMP4"/>
<evidence type="ECO:0000313" key="8">
    <source>
        <dbReference type="Proteomes" id="UP000813824"/>
    </source>
</evidence>
<keyword evidence="2 4" id="KW-0863">Zinc-finger</keyword>
<feature type="region of interest" description="Disordered" evidence="5">
    <location>
        <begin position="251"/>
        <end position="275"/>
    </location>
</feature>
<feature type="zinc finger region" description="C3H1-type" evidence="4">
    <location>
        <begin position="81"/>
        <end position="110"/>
    </location>
</feature>
<keyword evidence="3 4" id="KW-0862">Zinc</keyword>
<evidence type="ECO:0000259" key="6">
    <source>
        <dbReference type="PROSITE" id="PS50103"/>
    </source>
</evidence>
<comment type="caution">
    <text evidence="7">The sequence shown here is derived from an EMBL/GenBank/DDBJ whole genome shotgun (WGS) entry which is preliminary data.</text>
</comment>
<dbReference type="GO" id="GO:0008270">
    <property type="term" value="F:zinc ion binding"/>
    <property type="evidence" value="ECO:0007669"/>
    <property type="project" value="UniProtKB-KW"/>
</dbReference>
<dbReference type="Pfam" id="PF14608">
    <property type="entry name" value="zf-CCCH_2"/>
    <property type="match status" value="2"/>
</dbReference>
<feature type="compositionally biased region" description="Pro residues" evidence="5">
    <location>
        <begin position="207"/>
        <end position="220"/>
    </location>
</feature>
<sequence length="456" mass="49789">MPSGFSPPLFSPYNASSLGYPWGIPSPTAHSPEQMQFNWSFTSPFSPPPPPSHHHPQPSHHYQPQPQAASQPNAPQFRPLSWRTTLCRHYSKNQGWCPLGDECGYIHDLALAAHATEDIRFPNQTRGPNDSRGKSNAKGRAGSKHSHCWAYVQGLCRVKDCPYLHPAAINLFVPHTPCLAWPNCTRGSLCAYKHPEPLASKASEQPTPRPAPPVQPQVAQPPSPVLIYPPGTVQFHGTTYYMSPPPPHPYSPPYGHHVVQPPPPPPPPPPAPPQSSPHYTWYSPIAPSVPSGYSPYSPASIPFRSPPYEQGQSLPPVSIAGSMAGSLSGPSYDENPLFHGMRPPVSLNDATGAADTGVDEDQCKPRSELIEEFPYQPPPLTQRREGHGHARRISVTLRSRDDSDALGLTTTQGSVRPGRESWMGHSQRDGPTHRSWPWVSDAFGIPSQTSQNTSVA</sequence>
<feature type="region of interest" description="Disordered" evidence="5">
    <location>
        <begin position="120"/>
        <end position="142"/>
    </location>
</feature>
<feature type="compositionally biased region" description="Polar residues" evidence="5">
    <location>
        <begin position="446"/>
        <end position="456"/>
    </location>
</feature>